<name>A0A1D1VKJ9_RAMVA</name>
<feature type="transmembrane region" description="Helical" evidence="8">
    <location>
        <begin position="183"/>
        <end position="208"/>
    </location>
</feature>
<feature type="domain" description="Kazal-like" evidence="9">
    <location>
        <begin position="295"/>
        <end position="349"/>
    </location>
</feature>
<evidence type="ECO:0000256" key="2">
    <source>
        <dbReference type="ARBA" id="ARBA00009657"/>
    </source>
</evidence>
<sequence>MTRPLCGQNTIGKSTDGPLAVFLTANILSGVGSTTPLILGLPYVDDNCPANTVSLYYGFALAGRLIGPLVGFGVGAACSTVYIDFTTPPFPPSDFRWISAWYIGLLVIAGGLIFFGLATGVFPSTIRHTVPHTFDHKEDTTGKEMTLKDVPDEKCFHDGSSLHNLGLKDLLINLRRLLTSLSFLCRTSSMFVDGMVVAGAFHFLPLYFVQNLGSSQKDAAIFGGLLPLISIVAGNVTGGIVIKRFKLQPRHVGLLLAIPSFVFAAGLYGCIGIQCDHVNIVGVPNLDDFRDGNIAFNNSVCPSCACSEQQYGPVCAVETNTNYFSPCHAGCRAMKPGNSTGSRPVSCSYRHTAGAPEAISSVSNILYLFFLLSDSGVCQLFVRGRRGQPSGRYISESPL</sequence>
<feature type="transmembrane region" description="Helical" evidence="8">
    <location>
        <begin position="254"/>
        <end position="274"/>
    </location>
</feature>
<keyword evidence="4 8" id="KW-0812">Transmembrane</keyword>
<dbReference type="InterPro" id="IPR004156">
    <property type="entry name" value="OATP"/>
</dbReference>
<feature type="transmembrane region" description="Helical" evidence="8">
    <location>
        <begin position="20"/>
        <end position="44"/>
    </location>
</feature>
<gene>
    <name evidence="10" type="primary">RvY_12057</name>
    <name evidence="10" type="synonym">RvY_12057.1</name>
    <name evidence="10" type="ORF">RvY_12057-1</name>
</gene>
<dbReference type="GO" id="GO:0015347">
    <property type="term" value="F:sodium-independent organic anion transmembrane transporter activity"/>
    <property type="evidence" value="ECO:0007669"/>
    <property type="project" value="TreeGrafter"/>
</dbReference>
<keyword evidence="5 8" id="KW-1133">Transmembrane helix</keyword>
<evidence type="ECO:0000313" key="10">
    <source>
        <dbReference type="EMBL" id="GAV01326.1"/>
    </source>
</evidence>
<comment type="similarity">
    <text evidence="2">Belongs to the organo anion transporter (TC 2.A.60) family.</text>
</comment>
<keyword evidence="11" id="KW-1185">Reference proteome</keyword>
<evidence type="ECO:0000256" key="7">
    <source>
        <dbReference type="ARBA" id="ARBA00023157"/>
    </source>
</evidence>
<reference evidence="10 11" key="1">
    <citation type="journal article" date="2016" name="Nat. Commun.">
        <title>Extremotolerant tardigrade genome and improved radiotolerance of human cultured cells by tardigrade-unique protein.</title>
        <authorList>
            <person name="Hashimoto T."/>
            <person name="Horikawa D.D."/>
            <person name="Saito Y."/>
            <person name="Kuwahara H."/>
            <person name="Kozuka-Hata H."/>
            <person name="Shin-I T."/>
            <person name="Minakuchi Y."/>
            <person name="Ohishi K."/>
            <person name="Motoyama A."/>
            <person name="Aizu T."/>
            <person name="Enomoto A."/>
            <person name="Kondo K."/>
            <person name="Tanaka S."/>
            <person name="Hara Y."/>
            <person name="Koshikawa S."/>
            <person name="Sagara H."/>
            <person name="Miura T."/>
            <person name="Yokobori S."/>
            <person name="Miyagawa K."/>
            <person name="Suzuki Y."/>
            <person name="Kubo T."/>
            <person name="Oyama M."/>
            <person name="Kohara Y."/>
            <person name="Fujiyama A."/>
            <person name="Arakawa K."/>
            <person name="Katayama T."/>
            <person name="Toyoda A."/>
            <person name="Kunieda T."/>
        </authorList>
    </citation>
    <scope>NUCLEOTIDE SEQUENCE [LARGE SCALE GENOMIC DNA]</scope>
    <source>
        <strain evidence="10 11">YOKOZUNA-1</strain>
    </source>
</reference>
<dbReference type="InterPro" id="IPR036259">
    <property type="entry name" value="MFS_trans_sf"/>
</dbReference>
<dbReference type="Proteomes" id="UP000186922">
    <property type="component" value="Unassembled WGS sequence"/>
</dbReference>
<keyword evidence="7" id="KW-1015">Disulfide bond</keyword>
<evidence type="ECO:0000256" key="4">
    <source>
        <dbReference type="ARBA" id="ARBA00022692"/>
    </source>
</evidence>
<feature type="transmembrane region" description="Helical" evidence="8">
    <location>
        <begin position="56"/>
        <end position="83"/>
    </location>
</feature>
<evidence type="ECO:0000256" key="3">
    <source>
        <dbReference type="ARBA" id="ARBA00022475"/>
    </source>
</evidence>
<evidence type="ECO:0000256" key="8">
    <source>
        <dbReference type="SAM" id="Phobius"/>
    </source>
</evidence>
<dbReference type="PANTHER" id="PTHR11388:SF76">
    <property type="entry name" value="SOLUTE CARRIER ORGANIC ANION TRANSPORTER FAMILY MEMBER"/>
    <property type="match status" value="1"/>
</dbReference>
<dbReference type="EMBL" id="BDGG01000007">
    <property type="protein sequence ID" value="GAV01326.1"/>
    <property type="molecule type" value="Genomic_DNA"/>
</dbReference>
<dbReference type="Gene3D" id="1.20.1250.20">
    <property type="entry name" value="MFS general substrate transporter like domains"/>
    <property type="match status" value="1"/>
</dbReference>
<feature type="transmembrane region" description="Helical" evidence="8">
    <location>
        <begin position="220"/>
        <end position="242"/>
    </location>
</feature>
<evidence type="ECO:0000259" key="9">
    <source>
        <dbReference type="PROSITE" id="PS51465"/>
    </source>
</evidence>
<dbReference type="AlphaFoldDB" id="A0A1D1VKJ9"/>
<dbReference type="GO" id="GO:0016323">
    <property type="term" value="C:basolateral plasma membrane"/>
    <property type="evidence" value="ECO:0007669"/>
    <property type="project" value="TreeGrafter"/>
</dbReference>
<dbReference type="Pfam" id="PF03137">
    <property type="entry name" value="OATP"/>
    <property type="match status" value="1"/>
</dbReference>
<dbReference type="PROSITE" id="PS51465">
    <property type="entry name" value="KAZAL_2"/>
    <property type="match status" value="1"/>
</dbReference>
<dbReference type="SUPFAM" id="SSF103473">
    <property type="entry name" value="MFS general substrate transporter"/>
    <property type="match status" value="1"/>
</dbReference>
<organism evidence="10 11">
    <name type="scientific">Ramazzottius varieornatus</name>
    <name type="common">Water bear</name>
    <name type="synonym">Tardigrade</name>
    <dbReference type="NCBI Taxonomy" id="947166"/>
    <lineage>
        <taxon>Eukaryota</taxon>
        <taxon>Metazoa</taxon>
        <taxon>Ecdysozoa</taxon>
        <taxon>Tardigrada</taxon>
        <taxon>Eutardigrada</taxon>
        <taxon>Parachela</taxon>
        <taxon>Hypsibioidea</taxon>
        <taxon>Ramazzottiidae</taxon>
        <taxon>Ramazzottius</taxon>
    </lineage>
</organism>
<dbReference type="OrthoDB" id="5062115at2759"/>
<comment type="subcellular location">
    <subcellularLocation>
        <location evidence="1">Cell membrane</location>
        <topology evidence="1">Multi-pass membrane protein</topology>
    </subcellularLocation>
</comment>
<dbReference type="GO" id="GO:0043252">
    <property type="term" value="P:sodium-independent organic anion transport"/>
    <property type="evidence" value="ECO:0007669"/>
    <property type="project" value="TreeGrafter"/>
</dbReference>
<evidence type="ECO:0000313" key="11">
    <source>
        <dbReference type="Proteomes" id="UP000186922"/>
    </source>
</evidence>
<dbReference type="PANTHER" id="PTHR11388">
    <property type="entry name" value="ORGANIC ANION TRANSPORTER"/>
    <property type="match status" value="1"/>
</dbReference>
<proteinExistence type="inferred from homology"/>
<comment type="caution">
    <text evidence="10">The sequence shown here is derived from an EMBL/GenBank/DDBJ whole genome shotgun (WGS) entry which is preliminary data.</text>
</comment>
<evidence type="ECO:0000256" key="1">
    <source>
        <dbReference type="ARBA" id="ARBA00004651"/>
    </source>
</evidence>
<accession>A0A1D1VKJ9</accession>
<keyword evidence="3" id="KW-1003">Cell membrane</keyword>
<keyword evidence="6 8" id="KW-0472">Membrane</keyword>
<dbReference type="InterPro" id="IPR002350">
    <property type="entry name" value="Kazal_dom"/>
</dbReference>
<evidence type="ECO:0000256" key="6">
    <source>
        <dbReference type="ARBA" id="ARBA00023136"/>
    </source>
</evidence>
<protein>
    <recommendedName>
        <fullName evidence="9">Kazal-like domain-containing protein</fullName>
    </recommendedName>
</protein>
<evidence type="ECO:0000256" key="5">
    <source>
        <dbReference type="ARBA" id="ARBA00022989"/>
    </source>
</evidence>
<dbReference type="STRING" id="947166.A0A1D1VKJ9"/>
<feature type="transmembrane region" description="Helical" evidence="8">
    <location>
        <begin position="95"/>
        <end position="118"/>
    </location>
</feature>